<gene>
    <name evidence="1" type="ORF">AAJ76_400002356</name>
</gene>
<name>A0A0F9WPL0_9MICR</name>
<proteinExistence type="predicted"/>
<dbReference type="RefSeq" id="XP_024330620.1">
    <property type="nucleotide sequence ID" value="XM_024475464.1"/>
</dbReference>
<protein>
    <submittedName>
        <fullName evidence="1">Uncharacterized protein</fullName>
    </submittedName>
</protein>
<dbReference type="EMBL" id="JPQZ01000040">
    <property type="protein sequence ID" value="KKO74878.1"/>
    <property type="molecule type" value="Genomic_DNA"/>
</dbReference>
<comment type="caution">
    <text evidence="1">The sequence shown here is derived from an EMBL/GenBank/DDBJ whole genome shotgun (WGS) entry which is preliminary data.</text>
</comment>
<accession>A0A0F9WPL0</accession>
<dbReference type="Proteomes" id="UP000034350">
    <property type="component" value="Unassembled WGS sequence"/>
</dbReference>
<organism evidence="1 2">
    <name type="scientific">Vairimorpha ceranae</name>
    <dbReference type="NCBI Taxonomy" id="40302"/>
    <lineage>
        <taxon>Eukaryota</taxon>
        <taxon>Fungi</taxon>
        <taxon>Fungi incertae sedis</taxon>
        <taxon>Microsporidia</taxon>
        <taxon>Nosematidae</taxon>
        <taxon>Vairimorpha</taxon>
    </lineage>
</organism>
<dbReference type="AlphaFoldDB" id="A0A0F9WPL0"/>
<evidence type="ECO:0000313" key="2">
    <source>
        <dbReference type="Proteomes" id="UP000034350"/>
    </source>
</evidence>
<reference evidence="1 2" key="1">
    <citation type="journal article" date="2015" name="Environ. Microbiol.">
        <title>Genome analyses suggest the presence of polyploidy and recent human-driven expansions in eight global populations of the honeybee pathogen Nosema ceranae.</title>
        <authorList>
            <person name="Pelin A."/>
            <person name="Selman M."/>
            <person name="Aris-Brosou S."/>
            <person name="Farinelli L."/>
            <person name="Corradi N."/>
        </authorList>
    </citation>
    <scope>NUCLEOTIDE SEQUENCE [LARGE SCALE GENOMIC DNA]</scope>
    <source>
        <strain evidence="1 2">PA08 1199</strain>
    </source>
</reference>
<dbReference type="GeneID" id="36320408"/>
<dbReference type="VEuPathDB" id="MicrosporidiaDB:AAJ76_400002356"/>
<sequence length="47" mass="5493">MTVNHLKKFVNTANNLLIHTNTIKKNWTGLRGNVPYRCKASSYIRLY</sequence>
<keyword evidence="2" id="KW-1185">Reference proteome</keyword>
<evidence type="ECO:0000313" key="1">
    <source>
        <dbReference type="EMBL" id="KKO74878.1"/>
    </source>
</evidence>